<sequence>MMLPSFEPFASLKITVDDPLEVGVTQAGVRRVIPITGGEVVGNGWRGQVLSGGADFQLIVSPRMAELDARYVLETESGDRIYVVNRAIRVAEPEVTRKLMRGEPVDPDLIYFRCTPRFETESESFKWITESLFIGTGVRNPDSVELHFYRVS</sequence>
<name>A0A1H4H0T4_9GAMM</name>
<evidence type="ECO:0000313" key="2">
    <source>
        <dbReference type="EMBL" id="SEB14930.1"/>
    </source>
</evidence>
<dbReference type="PANTHER" id="PTHR37315">
    <property type="entry name" value="UPF0311 PROTEIN BLR7842"/>
    <property type="match status" value="1"/>
</dbReference>
<comment type="similarity">
    <text evidence="1">Belongs to the UPF0311 family.</text>
</comment>
<dbReference type="Proteomes" id="UP000242469">
    <property type="component" value="Unassembled WGS sequence"/>
</dbReference>
<keyword evidence="3" id="KW-1185">Reference proteome</keyword>
<dbReference type="Gene3D" id="2.40.160.20">
    <property type="match status" value="1"/>
</dbReference>
<dbReference type="OrthoDB" id="5294829at2"/>
<dbReference type="STRING" id="1122198.SAMN02745729_12319"/>
<dbReference type="RefSeq" id="WP_091827963.1">
    <property type="nucleotide sequence ID" value="NZ_FNRJ01000023.1"/>
</dbReference>
<dbReference type="HAMAP" id="MF_00775">
    <property type="entry name" value="UPF0311"/>
    <property type="match status" value="1"/>
</dbReference>
<reference evidence="3" key="1">
    <citation type="submission" date="2016-10" db="EMBL/GenBank/DDBJ databases">
        <authorList>
            <person name="Varghese N."/>
            <person name="Submissions S."/>
        </authorList>
    </citation>
    <scope>NUCLEOTIDE SEQUENCE [LARGE SCALE GENOMIC DNA]</scope>
    <source>
        <strain evidence="3">DSM 11526</strain>
    </source>
</reference>
<dbReference type="EMBL" id="FNRJ01000023">
    <property type="protein sequence ID" value="SEB14930.1"/>
    <property type="molecule type" value="Genomic_DNA"/>
</dbReference>
<dbReference type="InterPro" id="IPR020915">
    <property type="entry name" value="UPF0311"/>
</dbReference>
<proteinExistence type="inferred from homology"/>
<evidence type="ECO:0000313" key="3">
    <source>
        <dbReference type="Proteomes" id="UP000242469"/>
    </source>
</evidence>
<evidence type="ECO:0000256" key="1">
    <source>
        <dbReference type="HAMAP-Rule" id="MF_00775"/>
    </source>
</evidence>
<gene>
    <name evidence="2" type="ORF">SAMN02745729_12319</name>
</gene>
<dbReference type="Pfam" id="PF11578">
    <property type="entry name" value="DUF3237"/>
    <property type="match status" value="1"/>
</dbReference>
<dbReference type="AlphaFoldDB" id="A0A1H4H0T4"/>
<protein>
    <recommendedName>
        <fullName evidence="1">UPF0311 protein SAMN02745729_12319</fullName>
    </recommendedName>
</protein>
<dbReference type="PANTHER" id="PTHR37315:SF1">
    <property type="entry name" value="UPF0311 PROTEIN BLR7842"/>
    <property type="match status" value="1"/>
</dbReference>
<accession>A0A1H4H0T4</accession>
<organism evidence="2 3">
    <name type="scientific">Marinobacterium iners DSM 11526</name>
    <dbReference type="NCBI Taxonomy" id="1122198"/>
    <lineage>
        <taxon>Bacteria</taxon>
        <taxon>Pseudomonadati</taxon>
        <taxon>Pseudomonadota</taxon>
        <taxon>Gammaproteobacteria</taxon>
        <taxon>Oceanospirillales</taxon>
        <taxon>Oceanospirillaceae</taxon>
        <taxon>Marinobacterium</taxon>
    </lineage>
</organism>